<evidence type="ECO:0000313" key="17">
    <source>
        <dbReference type="EMBL" id="AAZ44966.1"/>
    </source>
</evidence>
<evidence type="ECO:0000256" key="6">
    <source>
        <dbReference type="ARBA" id="ARBA00023239"/>
    </source>
</evidence>
<feature type="binding site" evidence="12">
    <location>
        <position position="348"/>
    </location>
    <ligand>
        <name>substrate</name>
    </ligand>
</feature>
<dbReference type="InterPro" id="IPR009006">
    <property type="entry name" value="Ala_racemase/Decarboxylase_C"/>
</dbReference>
<evidence type="ECO:0000259" key="16">
    <source>
        <dbReference type="Pfam" id="PF02784"/>
    </source>
</evidence>
<evidence type="ECO:0000256" key="11">
    <source>
        <dbReference type="ARBA" id="ARBA00074972"/>
    </source>
</evidence>
<accession>Q47JL5</accession>
<dbReference type="CDD" id="cd06828">
    <property type="entry name" value="PLPDE_III_DapDC"/>
    <property type="match status" value="1"/>
</dbReference>
<keyword evidence="4 12" id="KW-0663">Pyridoxal phosphate</keyword>
<organism evidence="17">
    <name type="scientific">Dechloromonas aromatica (strain RCB)</name>
    <dbReference type="NCBI Taxonomy" id="159087"/>
    <lineage>
        <taxon>Bacteria</taxon>
        <taxon>Pseudomonadati</taxon>
        <taxon>Pseudomonadota</taxon>
        <taxon>Betaproteobacteria</taxon>
        <taxon>Rhodocyclales</taxon>
        <taxon>Azonexaceae</taxon>
        <taxon>Dechloromonas</taxon>
    </lineage>
</organism>
<evidence type="ECO:0000256" key="9">
    <source>
        <dbReference type="ARBA" id="ARBA00060983"/>
    </source>
</evidence>
<feature type="domain" description="Orn/DAP/Arg decarboxylase 2 N-terminal" evidence="16">
    <location>
        <begin position="41"/>
        <end position="284"/>
    </location>
</feature>
<evidence type="ECO:0000256" key="10">
    <source>
        <dbReference type="ARBA" id="ARBA00066427"/>
    </source>
</evidence>
<feature type="domain" description="Orn/DAP/Arg decarboxylase 2 C-terminal" evidence="15">
    <location>
        <begin position="30"/>
        <end position="373"/>
    </location>
</feature>
<dbReference type="GO" id="GO:0008836">
    <property type="term" value="F:diaminopimelate decarboxylase activity"/>
    <property type="evidence" value="ECO:0007669"/>
    <property type="project" value="UniProtKB-UniRule"/>
</dbReference>
<dbReference type="SUPFAM" id="SSF51419">
    <property type="entry name" value="PLP-binding barrel"/>
    <property type="match status" value="1"/>
</dbReference>
<dbReference type="GO" id="GO:0030170">
    <property type="term" value="F:pyridoxal phosphate binding"/>
    <property type="evidence" value="ECO:0007669"/>
    <property type="project" value="UniProtKB-UniRule"/>
</dbReference>
<dbReference type="AlphaFoldDB" id="Q47JL5"/>
<keyword evidence="5 12" id="KW-0457">Lysine biosynthesis</keyword>
<feature type="binding site" evidence="12">
    <location>
        <position position="375"/>
    </location>
    <ligand>
        <name>pyridoxal 5'-phosphate</name>
        <dbReference type="ChEBI" id="CHEBI:597326"/>
    </ligand>
</feature>
<feature type="binding site" evidence="12">
    <location>
        <begin position="278"/>
        <end position="281"/>
    </location>
    <ligand>
        <name>pyridoxal 5'-phosphate</name>
        <dbReference type="ChEBI" id="CHEBI:597326"/>
    </ligand>
</feature>
<keyword evidence="3 12" id="KW-0210">Decarboxylase</keyword>
<dbReference type="HAMAP" id="MF_02120">
    <property type="entry name" value="LysA"/>
    <property type="match status" value="1"/>
</dbReference>
<dbReference type="Pfam" id="PF02784">
    <property type="entry name" value="Orn_Arg_deC_N"/>
    <property type="match status" value="1"/>
</dbReference>
<dbReference type="FunFam" id="2.40.37.10:FF:000003">
    <property type="entry name" value="Diaminopimelate decarboxylase"/>
    <property type="match status" value="1"/>
</dbReference>
<dbReference type="eggNOG" id="COG0019">
    <property type="taxonomic scope" value="Bacteria"/>
</dbReference>
<dbReference type="KEGG" id="dar:Daro_0207"/>
<evidence type="ECO:0000256" key="14">
    <source>
        <dbReference type="RuleBase" id="RU003738"/>
    </source>
</evidence>
<gene>
    <name evidence="12" type="primary">lysA</name>
    <name evidence="17" type="ordered locus">Daro_0207</name>
</gene>
<feature type="modified residue" description="N6-(pyridoxal phosphate)lysine" evidence="12 13">
    <location>
        <position position="64"/>
    </location>
</feature>
<dbReference type="InterPro" id="IPR022644">
    <property type="entry name" value="De-COase2_N"/>
</dbReference>
<evidence type="ECO:0000256" key="12">
    <source>
        <dbReference type="HAMAP-Rule" id="MF_02120"/>
    </source>
</evidence>
<feature type="binding site" evidence="12">
    <location>
        <position position="317"/>
    </location>
    <ligand>
        <name>substrate</name>
    </ligand>
</feature>
<evidence type="ECO:0000256" key="7">
    <source>
        <dbReference type="ARBA" id="ARBA00050464"/>
    </source>
</evidence>
<keyword evidence="2 12" id="KW-0028">Amino-acid biosynthesis</keyword>
<dbReference type="STRING" id="159087.Daro_0207"/>
<dbReference type="Gene3D" id="3.20.20.10">
    <property type="entry name" value="Alanine racemase"/>
    <property type="match status" value="1"/>
</dbReference>
<dbReference type="PRINTS" id="PR01181">
    <property type="entry name" value="DAPDCRBXLASE"/>
</dbReference>
<dbReference type="NCBIfam" id="TIGR01048">
    <property type="entry name" value="lysA"/>
    <property type="match status" value="1"/>
</dbReference>
<evidence type="ECO:0000259" key="15">
    <source>
        <dbReference type="Pfam" id="PF00278"/>
    </source>
</evidence>
<dbReference type="PROSITE" id="PS00879">
    <property type="entry name" value="ODR_DC_2_2"/>
    <property type="match status" value="1"/>
</dbReference>
<dbReference type="SUPFAM" id="SSF50621">
    <property type="entry name" value="Alanine racemase C-terminal domain-like"/>
    <property type="match status" value="1"/>
</dbReference>
<evidence type="ECO:0000256" key="4">
    <source>
        <dbReference type="ARBA" id="ARBA00022898"/>
    </source>
</evidence>
<reference evidence="17" key="1">
    <citation type="submission" date="2005-08" db="EMBL/GenBank/DDBJ databases">
        <title>Complete sequence of Dechloromonas aromatica RCB.</title>
        <authorList>
            <person name="Salinero K.K."/>
            <person name="Copeland A."/>
            <person name="Lucas S."/>
            <person name="Lapidus A."/>
            <person name="Barry K."/>
            <person name="Detter J.C."/>
            <person name="Glavina T."/>
            <person name="Hammon N."/>
            <person name="Israni S."/>
            <person name="Pitluck S."/>
            <person name="Di Bartolo G."/>
            <person name="Trong S."/>
            <person name="Schmutz J."/>
            <person name="Larimer F."/>
            <person name="Land M."/>
            <person name="Ivanova N."/>
            <person name="Richardson P."/>
        </authorList>
    </citation>
    <scope>NUCLEOTIDE SEQUENCE</scope>
    <source>
        <strain evidence="17">RCB</strain>
    </source>
</reference>
<dbReference type="EC" id="4.1.1.20" evidence="10 12"/>
<dbReference type="InterPro" id="IPR022643">
    <property type="entry name" value="De-COase2_C"/>
</dbReference>
<evidence type="ECO:0000256" key="1">
    <source>
        <dbReference type="ARBA" id="ARBA00001933"/>
    </source>
</evidence>
<dbReference type="UniPathway" id="UPA00034">
    <property type="reaction ID" value="UER00027"/>
</dbReference>
<comment type="cofactor">
    <cofactor evidence="1 12 13 14">
        <name>pyridoxal 5'-phosphate</name>
        <dbReference type="ChEBI" id="CHEBI:597326"/>
    </cofactor>
</comment>
<dbReference type="InterPro" id="IPR000183">
    <property type="entry name" value="Orn/DAP/Arg_de-COase"/>
</dbReference>
<evidence type="ECO:0000256" key="3">
    <source>
        <dbReference type="ARBA" id="ARBA00022793"/>
    </source>
</evidence>
<feature type="active site" description="Proton donor" evidence="13">
    <location>
        <position position="347"/>
    </location>
</feature>
<feature type="binding site" evidence="12">
    <location>
        <position position="243"/>
    </location>
    <ligand>
        <name>pyridoxal 5'-phosphate</name>
        <dbReference type="ChEBI" id="CHEBI:597326"/>
    </ligand>
</feature>
<feature type="binding site" evidence="12">
    <location>
        <position position="321"/>
    </location>
    <ligand>
        <name>substrate</name>
    </ligand>
</feature>
<evidence type="ECO:0000256" key="2">
    <source>
        <dbReference type="ARBA" id="ARBA00022605"/>
    </source>
</evidence>
<evidence type="ECO:0000256" key="5">
    <source>
        <dbReference type="ARBA" id="ARBA00023154"/>
    </source>
</evidence>
<protein>
    <recommendedName>
        <fullName evidence="11 12">Diaminopimelate decarboxylase</fullName>
        <shortName evidence="12">DAP decarboxylase</shortName>
        <shortName evidence="12">DAPDC</shortName>
        <ecNumber evidence="10 12">4.1.1.20</ecNumber>
    </recommendedName>
</protein>
<dbReference type="EMBL" id="CP000089">
    <property type="protein sequence ID" value="AAZ44966.1"/>
    <property type="molecule type" value="Genomic_DNA"/>
</dbReference>
<dbReference type="InterPro" id="IPR022657">
    <property type="entry name" value="De-COase2_CS"/>
</dbReference>
<feature type="binding site" evidence="12">
    <location>
        <position position="375"/>
    </location>
    <ligand>
        <name>substrate</name>
    </ligand>
</feature>
<dbReference type="FunFam" id="3.20.20.10:FF:000003">
    <property type="entry name" value="Diaminopimelate decarboxylase"/>
    <property type="match status" value="1"/>
</dbReference>
<dbReference type="HOGENOM" id="CLU_026444_0_0_4"/>
<comment type="similarity">
    <text evidence="9 12">Belongs to the Orn/Lys/Arg decarboxylase class-II family. LysA subfamily.</text>
</comment>
<dbReference type="InterPro" id="IPR029066">
    <property type="entry name" value="PLP-binding_barrel"/>
</dbReference>
<dbReference type="PANTHER" id="PTHR43727">
    <property type="entry name" value="DIAMINOPIMELATE DECARBOXYLASE"/>
    <property type="match status" value="1"/>
</dbReference>
<dbReference type="OrthoDB" id="9802241at2"/>
<comment type="catalytic activity">
    <reaction evidence="7 12 14">
        <text>meso-2,6-diaminopimelate + H(+) = L-lysine + CO2</text>
        <dbReference type="Rhea" id="RHEA:15101"/>
        <dbReference type="ChEBI" id="CHEBI:15378"/>
        <dbReference type="ChEBI" id="CHEBI:16526"/>
        <dbReference type="ChEBI" id="CHEBI:32551"/>
        <dbReference type="ChEBI" id="CHEBI:57791"/>
        <dbReference type="EC" id="4.1.1.20"/>
    </reaction>
</comment>
<proteinExistence type="inferred from homology"/>
<dbReference type="GO" id="GO:0009089">
    <property type="term" value="P:lysine biosynthetic process via diaminopimelate"/>
    <property type="evidence" value="ECO:0007669"/>
    <property type="project" value="UniProtKB-UniRule"/>
</dbReference>
<dbReference type="Pfam" id="PF00278">
    <property type="entry name" value="Orn_DAP_Arg_deC"/>
    <property type="match status" value="1"/>
</dbReference>
<dbReference type="Gene3D" id="2.40.37.10">
    <property type="entry name" value="Lyase, Ornithine Decarboxylase, Chain A, domain 1"/>
    <property type="match status" value="1"/>
</dbReference>
<sequence length="420" mass="44732">MTHFALNNGVLHAESVALPAIADQFGTPAYVYSRAALEASLREFHDVLGGHVAGQGALVCYAVKANSNLAILNVFARLGAGFDIVSGGELQRVLAAGADPKKVVFSGVGKTADEMKLALDVGIFCFNVESAAELERLNEVASQCGKKAPISLRVNPNVDPKTHPYISTGLKGAKFGVAYDNALDLYRRAAALPSIEVTGIDCHIGSQLLDPSPFVEALDRILALVDQMAAEGIHIHHLDLGGGLGIKYNAEQAQPTVASYLTPLLDKLAGRGLQVVLEPGRRLVGNAGLLLTRIEYLKQGEAKNFAIIDAAMNDLMRPALYEAWHDINPVVPRSGVATEYDVVGPVCETGDFLGQARPLVVEAGDLLAVMSAGAYGMAMASNYNTRPRAVEVMVDGDKIHVIRQRETVEQLYAGESILPQ</sequence>
<dbReference type="PANTHER" id="PTHR43727:SF2">
    <property type="entry name" value="GROUP IV DECARBOXYLASE"/>
    <property type="match status" value="1"/>
</dbReference>
<evidence type="ECO:0000256" key="13">
    <source>
        <dbReference type="PIRSR" id="PIRSR600183-50"/>
    </source>
</evidence>
<dbReference type="InterPro" id="IPR002986">
    <property type="entry name" value="DAP_deCOOHase_LysA"/>
</dbReference>
<comment type="function">
    <text evidence="12">Specifically catalyzes the decarboxylation of meso-diaminopimelate (meso-DAP) to L-lysine.</text>
</comment>
<comment type="subunit">
    <text evidence="12">Homodimer.</text>
</comment>
<name>Q47JL5_DECAR</name>
<evidence type="ECO:0000256" key="8">
    <source>
        <dbReference type="ARBA" id="ARBA00060643"/>
    </source>
</evidence>
<comment type="pathway">
    <text evidence="8 12 14">Amino-acid biosynthesis; L-lysine biosynthesis via DAP pathway; L-lysine from DL-2,6-diaminopimelate: step 1/1.</text>
</comment>
<keyword evidence="6 12" id="KW-0456">Lyase</keyword>
<dbReference type="PRINTS" id="PR01179">
    <property type="entry name" value="ODADCRBXLASE"/>
</dbReference>
<feature type="binding site" evidence="12">
    <location>
        <position position="281"/>
    </location>
    <ligand>
        <name>substrate</name>
    </ligand>
</feature>